<dbReference type="InterPro" id="IPR018966">
    <property type="entry name" value="VTC_domain"/>
</dbReference>
<reference evidence="2 3" key="1">
    <citation type="submission" date="2016-05" db="EMBL/GenBank/DDBJ databases">
        <title>Microbial solvent formation.</title>
        <authorList>
            <person name="Poehlein A."/>
            <person name="Montoya Solano J.D."/>
            <person name="Flitsch S."/>
            <person name="Krabben P."/>
            <person name="Duerre P."/>
            <person name="Daniel R."/>
        </authorList>
    </citation>
    <scope>NUCLEOTIDE SEQUENCE [LARGE SCALE GENOMIC DNA]</scope>
    <source>
        <strain evidence="2 3">DSM 2619</strain>
    </source>
</reference>
<evidence type="ECO:0000313" key="2">
    <source>
        <dbReference type="EMBL" id="OOM74144.1"/>
    </source>
</evidence>
<dbReference type="GO" id="GO:0006799">
    <property type="term" value="P:polyphosphate biosynthetic process"/>
    <property type="evidence" value="ECO:0007669"/>
    <property type="project" value="UniProtKB-ARBA"/>
</dbReference>
<dbReference type="RefSeq" id="WP_077849077.1">
    <property type="nucleotide sequence ID" value="NZ_LZZM01000203.1"/>
</dbReference>
<evidence type="ECO:0000313" key="3">
    <source>
        <dbReference type="Proteomes" id="UP000190890"/>
    </source>
</evidence>
<dbReference type="OrthoDB" id="185578at2"/>
<dbReference type="AlphaFoldDB" id="A0A1S8T953"/>
<name>A0A1S8T953_9CLOT</name>
<accession>A0A1S8T953</accession>
<keyword evidence="3" id="KW-1185">Reference proteome</keyword>
<evidence type="ECO:0000259" key="1">
    <source>
        <dbReference type="Pfam" id="PF09359"/>
    </source>
</evidence>
<comment type="caution">
    <text evidence="2">The sequence shown here is derived from an EMBL/GenBank/DDBJ whole genome shotgun (WGS) entry which is preliminary data.</text>
</comment>
<dbReference type="EMBL" id="LZZM01000203">
    <property type="protein sequence ID" value="OOM74144.1"/>
    <property type="molecule type" value="Genomic_DNA"/>
</dbReference>
<organism evidence="2 3">
    <name type="scientific">Clostridium puniceum</name>
    <dbReference type="NCBI Taxonomy" id="29367"/>
    <lineage>
        <taxon>Bacteria</taxon>
        <taxon>Bacillati</taxon>
        <taxon>Bacillota</taxon>
        <taxon>Clostridia</taxon>
        <taxon>Eubacteriales</taxon>
        <taxon>Clostridiaceae</taxon>
        <taxon>Clostridium</taxon>
    </lineage>
</organism>
<feature type="domain" description="VTC" evidence="1">
    <location>
        <begin position="7"/>
        <end position="231"/>
    </location>
</feature>
<dbReference type="Pfam" id="PF09359">
    <property type="entry name" value="VTC"/>
    <property type="match status" value="1"/>
</dbReference>
<proteinExistence type="predicted"/>
<gene>
    <name evidence="2" type="ORF">CLPUN_41180</name>
</gene>
<dbReference type="Proteomes" id="UP000190890">
    <property type="component" value="Unassembled WGS sequence"/>
</dbReference>
<dbReference type="STRING" id="29367.CLPUN_41180"/>
<dbReference type="InterPro" id="IPR042267">
    <property type="entry name" value="VTC_sf"/>
</dbReference>
<sequence>MAIKSFKRYEKKYLLTKEQYNNLIPRLLEYMNPDEHCKSGKNYSIYNIYYDTENNDVIRHSISNPYYKEKLRLRSYTIPTSTNSKVFLELKKKINGIVNKRRVVLTLEEAYNFLEKGEKPNSSDYINNQVINEIEYYLSKKSVIPKVFISYTRKAFFGMEDKDFRLTFDSKILTRRDNLFLETGCFGENILQENQYLMEVKILGAMPIWFTNILSELEIYNTHFSKYGNEYMKYLLYKQSNIDIKEIEKIC</sequence>
<protein>
    <submittedName>
        <fullName evidence="2">VTC domain protein</fullName>
    </submittedName>
</protein>
<dbReference type="CDD" id="cd07750">
    <property type="entry name" value="PolyPPase_VTC_like"/>
    <property type="match status" value="1"/>
</dbReference>
<dbReference type="Gene3D" id="3.20.100.30">
    <property type="entry name" value="VTC, catalytic tunnel domain"/>
    <property type="match status" value="1"/>
</dbReference>